<accession>V4GVZ6</accession>
<feature type="compositionally biased region" description="Low complexity" evidence="1">
    <location>
        <begin position="33"/>
        <end position="46"/>
    </location>
</feature>
<evidence type="ECO:0000256" key="1">
    <source>
        <dbReference type="SAM" id="MobiDB-lite"/>
    </source>
</evidence>
<dbReference type="EMBL" id="ASGZ01000013">
    <property type="protein sequence ID" value="ESP89301.1"/>
    <property type="molecule type" value="Genomic_DNA"/>
</dbReference>
<comment type="caution">
    <text evidence="2">The sequence shown here is derived from an EMBL/GenBank/DDBJ whole genome shotgun (WGS) entry which is preliminary data.</text>
</comment>
<dbReference type="AlphaFoldDB" id="V4GVZ6"/>
<evidence type="ECO:0008006" key="4">
    <source>
        <dbReference type="Google" id="ProtNLM"/>
    </source>
</evidence>
<keyword evidence="3" id="KW-1185">Reference proteome</keyword>
<gene>
    <name evidence="2" type="ORF">K933_04766</name>
</gene>
<feature type="compositionally biased region" description="Gly residues" evidence="1">
    <location>
        <begin position="22"/>
        <end position="32"/>
    </location>
</feature>
<dbReference type="RefSeq" id="WP_023393543.1">
    <property type="nucleotide sequence ID" value="NZ_ASGZ01000013.1"/>
</dbReference>
<protein>
    <recommendedName>
        <fullName evidence="4">Lipoprotein</fullName>
    </recommendedName>
</protein>
<feature type="region of interest" description="Disordered" evidence="1">
    <location>
        <begin position="22"/>
        <end position="55"/>
    </location>
</feature>
<dbReference type="Proteomes" id="UP000017840">
    <property type="component" value="Unassembled WGS sequence"/>
</dbReference>
<name>V4GVZ6_9EURY</name>
<dbReference type="PROSITE" id="PS51257">
    <property type="entry name" value="PROKAR_LIPOPROTEIN"/>
    <property type="match status" value="1"/>
</dbReference>
<organism evidence="2 3">
    <name type="scientific">Candidatus Halobonum tyrrellensis G22</name>
    <dbReference type="NCBI Taxonomy" id="1324957"/>
    <lineage>
        <taxon>Archaea</taxon>
        <taxon>Methanobacteriati</taxon>
        <taxon>Methanobacteriota</taxon>
        <taxon>Stenosarchaea group</taxon>
        <taxon>Halobacteria</taxon>
        <taxon>Halobacteriales</taxon>
        <taxon>Haloferacaceae</taxon>
        <taxon>Candidatus Halobonum</taxon>
    </lineage>
</organism>
<evidence type="ECO:0000313" key="3">
    <source>
        <dbReference type="Proteomes" id="UP000017840"/>
    </source>
</evidence>
<sequence length="161" mass="16013">MNRRRLLAGVGAAVGGALAGCAGSGDESGGDGSPSTGTPTDGGPPRVTDRSFARTGDCDAGEEGFAAVTYGGSTVRCEGCLAGADGCAEAALASAEYDAEADALSVVVATESESDRGTACTQRVVHRSYRELVTFAGGVPGETVVYHESTGERTEATRASA</sequence>
<dbReference type="eggNOG" id="arCOG09089">
    <property type="taxonomic scope" value="Archaea"/>
</dbReference>
<proteinExistence type="predicted"/>
<reference evidence="2 3" key="1">
    <citation type="journal article" date="2013" name="Genome Announc.">
        <title>Draft Genome Sequence of 'Candidatus Halobonum tyrrellensis' Strain G22, Isolated from the Hypersaline Waters of Lake Tyrrell, Australia.</title>
        <authorList>
            <person name="Ugalde J.A."/>
            <person name="Narasingarao P."/>
            <person name="Kuo S."/>
            <person name="Podell S."/>
            <person name="Allen E.E."/>
        </authorList>
    </citation>
    <scope>NUCLEOTIDE SEQUENCE [LARGE SCALE GENOMIC DNA]</scope>
    <source>
        <strain evidence="2 3">G22</strain>
    </source>
</reference>
<evidence type="ECO:0000313" key="2">
    <source>
        <dbReference type="EMBL" id="ESP89301.1"/>
    </source>
</evidence>